<dbReference type="AlphaFoldDB" id="A0A6M0H7B9"/>
<dbReference type="GO" id="GO:0005524">
    <property type="term" value="F:ATP binding"/>
    <property type="evidence" value="ECO:0007669"/>
    <property type="project" value="UniProtKB-KW"/>
</dbReference>
<dbReference type="Proteomes" id="UP000481872">
    <property type="component" value="Unassembled WGS sequence"/>
</dbReference>
<evidence type="ECO:0000313" key="6">
    <source>
        <dbReference type="EMBL" id="NEU06616.1"/>
    </source>
</evidence>
<dbReference type="PANTHER" id="PTHR43335:SF4">
    <property type="entry name" value="ABC TRANSPORTER, ATP-BINDING PROTEIN"/>
    <property type="match status" value="1"/>
</dbReference>
<gene>
    <name evidence="6" type="ORF">G3M99_17580</name>
</gene>
<comment type="similarity">
    <text evidence="1">Belongs to the ABC transporter superfamily.</text>
</comment>
<feature type="domain" description="ABC transporter" evidence="5">
    <location>
        <begin position="1"/>
        <end position="229"/>
    </location>
</feature>
<dbReference type="SUPFAM" id="SSF52540">
    <property type="entry name" value="P-loop containing nucleoside triphosphate hydrolases"/>
    <property type="match status" value="1"/>
</dbReference>
<dbReference type="PROSITE" id="PS50893">
    <property type="entry name" value="ABC_TRANSPORTER_2"/>
    <property type="match status" value="1"/>
</dbReference>
<evidence type="ECO:0000256" key="3">
    <source>
        <dbReference type="ARBA" id="ARBA00022741"/>
    </source>
</evidence>
<dbReference type="GO" id="GO:0016887">
    <property type="term" value="F:ATP hydrolysis activity"/>
    <property type="evidence" value="ECO:0007669"/>
    <property type="project" value="InterPro"/>
</dbReference>
<evidence type="ECO:0000256" key="4">
    <source>
        <dbReference type="ARBA" id="ARBA00022840"/>
    </source>
</evidence>
<evidence type="ECO:0000313" key="7">
    <source>
        <dbReference type="Proteomes" id="UP000481872"/>
    </source>
</evidence>
<dbReference type="Gene3D" id="3.40.50.300">
    <property type="entry name" value="P-loop containing nucleotide triphosphate hydrolases"/>
    <property type="match status" value="1"/>
</dbReference>
<protein>
    <submittedName>
        <fullName evidence="6">ATP-binding cassette domain-containing protein</fullName>
    </submittedName>
</protein>
<dbReference type="EMBL" id="JAAGPU010000056">
    <property type="protein sequence ID" value="NEU06616.1"/>
    <property type="molecule type" value="Genomic_DNA"/>
</dbReference>
<organism evidence="6 7">
    <name type="scientific">Clostridium senegalense</name>
    <dbReference type="NCBI Taxonomy" id="1465809"/>
    <lineage>
        <taxon>Bacteria</taxon>
        <taxon>Bacillati</taxon>
        <taxon>Bacillota</taxon>
        <taxon>Clostridia</taxon>
        <taxon>Eubacteriales</taxon>
        <taxon>Clostridiaceae</taxon>
        <taxon>Clostridium</taxon>
    </lineage>
</organism>
<dbReference type="Pfam" id="PF00005">
    <property type="entry name" value="ABC_tran"/>
    <property type="match status" value="1"/>
</dbReference>
<evidence type="ECO:0000259" key="5">
    <source>
        <dbReference type="PROSITE" id="PS50893"/>
    </source>
</evidence>
<dbReference type="PANTHER" id="PTHR43335">
    <property type="entry name" value="ABC TRANSPORTER, ATP-BINDING PROTEIN"/>
    <property type="match status" value="1"/>
</dbReference>
<keyword evidence="4 6" id="KW-0067">ATP-binding</keyword>
<dbReference type="SMART" id="SM00382">
    <property type="entry name" value="AAA"/>
    <property type="match status" value="1"/>
</dbReference>
<sequence>MENVSKTIKRKKLLSNVSFEVMGGEITGFIGPNGAGKTTTIKILTGLIRPSSGTAYVNGKDISKSLEGLKDMGAIVEYPIFYSYLTGEENLRVLGMIDNLEKRKREERIKEVIELVNLKGREKDKIKEYSLGMKQRLGIAQALLKDPEILILDEPTNGLDPLGMKELRDIIVKINKEYKKTIFISSHLLDELQQICDNFIIINNGEILFEGTKQSLLKKGEKLEDAFLNILRGEKLDKII</sequence>
<dbReference type="InterPro" id="IPR017871">
    <property type="entry name" value="ABC_transporter-like_CS"/>
</dbReference>
<keyword evidence="3" id="KW-0547">Nucleotide-binding</keyword>
<keyword evidence="2" id="KW-0813">Transport</keyword>
<dbReference type="PROSITE" id="PS00211">
    <property type="entry name" value="ABC_TRANSPORTER_1"/>
    <property type="match status" value="1"/>
</dbReference>
<name>A0A6M0H7B9_9CLOT</name>
<accession>A0A6M0H7B9</accession>
<evidence type="ECO:0000256" key="2">
    <source>
        <dbReference type="ARBA" id="ARBA00022448"/>
    </source>
</evidence>
<dbReference type="InterPro" id="IPR003439">
    <property type="entry name" value="ABC_transporter-like_ATP-bd"/>
</dbReference>
<comment type="caution">
    <text evidence="6">The sequence shown here is derived from an EMBL/GenBank/DDBJ whole genome shotgun (WGS) entry which is preliminary data.</text>
</comment>
<dbReference type="InterPro" id="IPR003593">
    <property type="entry name" value="AAA+_ATPase"/>
</dbReference>
<reference evidence="6 7" key="1">
    <citation type="submission" date="2020-02" db="EMBL/GenBank/DDBJ databases">
        <title>Genome assembly of a novel Clostridium senegalense strain.</title>
        <authorList>
            <person name="Gupta T.B."/>
            <person name="Jauregui R."/>
            <person name="Maclean P."/>
            <person name="Nawarathana A."/>
            <person name="Brightwell G."/>
        </authorList>
    </citation>
    <scope>NUCLEOTIDE SEQUENCE [LARGE SCALE GENOMIC DNA]</scope>
    <source>
        <strain evidence="6 7">AGRFS4</strain>
    </source>
</reference>
<dbReference type="InterPro" id="IPR027417">
    <property type="entry name" value="P-loop_NTPase"/>
</dbReference>
<keyword evidence="7" id="KW-1185">Reference proteome</keyword>
<proteinExistence type="inferred from homology"/>
<evidence type="ECO:0000256" key="1">
    <source>
        <dbReference type="ARBA" id="ARBA00005417"/>
    </source>
</evidence>